<comment type="caution">
    <text evidence="1">The sequence shown here is derived from an EMBL/GenBank/DDBJ whole genome shotgun (WGS) entry which is preliminary data.</text>
</comment>
<dbReference type="Gene3D" id="1.10.30.50">
    <property type="match status" value="1"/>
</dbReference>
<dbReference type="RefSeq" id="WP_249915957.1">
    <property type="nucleotide sequence ID" value="NZ_JAMGBB010000001.1"/>
</dbReference>
<protein>
    <submittedName>
        <fullName evidence="1">HNH endonuclease</fullName>
    </submittedName>
</protein>
<keyword evidence="1" id="KW-0378">Hydrolase</keyword>
<keyword evidence="1" id="KW-0255">Endonuclease</keyword>
<dbReference type="CDD" id="cd00085">
    <property type="entry name" value="HNHc"/>
    <property type="match status" value="1"/>
</dbReference>
<organism evidence="1 2">
    <name type="scientific">Sphingomonas brevis</name>
    <dbReference type="NCBI Taxonomy" id="2908206"/>
    <lineage>
        <taxon>Bacteria</taxon>
        <taxon>Pseudomonadati</taxon>
        <taxon>Pseudomonadota</taxon>
        <taxon>Alphaproteobacteria</taxon>
        <taxon>Sphingomonadales</taxon>
        <taxon>Sphingomonadaceae</taxon>
        <taxon>Sphingomonas</taxon>
    </lineage>
</organism>
<accession>A0ABT0SAZ2</accession>
<evidence type="ECO:0000313" key="1">
    <source>
        <dbReference type="EMBL" id="MCL6741580.1"/>
    </source>
</evidence>
<gene>
    <name evidence="1" type="ORF">LZ518_10595</name>
</gene>
<dbReference type="InterPro" id="IPR003615">
    <property type="entry name" value="HNH_nuc"/>
</dbReference>
<evidence type="ECO:0000313" key="2">
    <source>
        <dbReference type="Proteomes" id="UP001165383"/>
    </source>
</evidence>
<keyword evidence="2" id="KW-1185">Reference proteome</keyword>
<sequence length="222" mass="24374">MQFEPGAFAGELVSQMGTAGPERVDLFRHLAEKCTAQRAKVSMQVDGNSVAPDAPESWPENWRRVEIGLSKSPAMVNTESSEDNNAELQLWTRRFTGLVFALVPVEETSQSLIENAEGLPEGSVLRVEVNRYERSRINRAACIEIHGAVCKACDFSFAEAYGPVGEGFIHVHHVTPVSMLGPDYTVNPCTDLVPLCANCHAIAHRRTPPFTLDEIRALRQGG</sequence>
<name>A0ABT0SAZ2_9SPHN</name>
<dbReference type="Proteomes" id="UP001165383">
    <property type="component" value="Unassembled WGS sequence"/>
</dbReference>
<dbReference type="GO" id="GO:0004519">
    <property type="term" value="F:endonuclease activity"/>
    <property type="evidence" value="ECO:0007669"/>
    <property type="project" value="UniProtKB-KW"/>
</dbReference>
<dbReference type="EMBL" id="JAMGBB010000001">
    <property type="protein sequence ID" value="MCL6741580.1"/>
    <property type="molecule type" value="Genomic_DNA"/>
</dbReference>
<proteinExistence type="predicted"/>
<keyword evidence="1" id="KW-0540">Nuclease</keyword>
<reference evidence="1" key="1">
    <citation type="submission" date="2022-05" db="EMBL/GenBank/DDBJ databases">
        <authorList>
            <person name="Jo J.-H."/>
            <person name="Im W.-T."/>
        </authorList>
    </citation>
    <scope>NUCLEOTIDE SEQUENCE</scope>
    <source>
        <strain evidence="1">RB56-2</strain>
    </source>
</reference>